<evidence type="ECO:0000313" key="11">
    <source>
        <dbReference type="Proteomes" id="UP000799779"/>
    </source>
</evidence>
<protein>
    <recommendedName>
        <fullName evidence="8">Ribonuclease P/MRP protein subunit POP5</fullName>
        <ecNumber evidence="4">3.1.26.5</ecNumber>
    </recommendedName>
</protein>
<dbReference type="PIRSF" id="PIRSF023803">
    <property type="entry name" value="Ribonuclease_P_prd"/>
    <property type="match status" value="1"/>
</dbReference>
<dbReference type="GO" id="GO:0033204">
    <property type="term" value="F:ribonuclease P RNA binding"/>
    <property type="evidence" value="ECO:0007669"/>
    <property type="project" value="InterPro"/>
</dbReference>
<sequence>MVRLKSRYLVVNYLYPVAPNASKSKDAVPDLLEFHRNTPDEFNSGVLLKAIRDGVAELFGDYGMGVVSANLKVNYHSTSTSTSIVRCPQAHYEMVWAALTFMTRLPKAGLPVVVRVVHVSGTIRKAEEDVIQRAKELILKARIA</sequence>
<keyword evidence="11" id="KW-1185">Reference proteome</keyword>
<comment type="subcellular location">
    <subcellularLocation>
        <location evidence="2">Nucleus</location>
    </subcellularLocation>
</comment>
<dbReference type="GO" id="GO:0030681">
    <property type="term" value="C:multimeric ribonuclease P complex"/>
    <property type="evidence" value="ECO:0007669"/>
    <property type="project" value="TreeGrafter"/>
</dbReference>
<comment type="similarity">
    <text evidence="3">Belongs to the eukaryotic/archaeal RNase P protein component 2 family.</text>
</comment>
<accession>A0A6A5VXG0</accession>
<evidence type="ECO:0000256" key="8">
    <source>
        <dbReference type="ARBA" id="ARBA00044198"/>
    </source>
</evidence>
<comment type="catalytic activity">
    <reaction evidence="1">
        <text>Endonucleolytic cleavage of RNA, removing 5'-extranucleotides from tRNA precursor.</text>
        <dbReference type="EC" id="3.1.26.5"/>
    </reaction>
</comment>
<keyword evidence="5" id="KW-0819">tRNA processing</keyword>
<gene>
    <name evidence="10" type="ORF">P154DRAFT_405906</name>
</gene>
<name>A0A6A5VXG0_9PLEO</name>
<dbReference type="HAMAP" id="MF_00755">
    <property type="entry name" value="RNase_P_2"/>
    <property type="match status" value="1"/>
</dbReference>
<dbReference type="Proteomes" id="UP000799779">
    <property type="component" value="Unassembled WGS sequence"/>
</dbReference>
<dbReference type="GO" id="GO:0004526">
    <property type="term" value="F:ribonuclease P activity"/>
    <property type="evidence" value="ECO:0007669"/>
    <property type="project" value="UniProtKB-EC"/>
</dbReference>
<feature type="non-terminal residue" evidence="10">
    <location>
        <position position="144"/>
    </location>
</feature>
<evidence type="ECO:0000256" key="2">
    <source>
        <dbReference type="ARBA" id="ARBA00004123"/>
    </source>
</evidence>
<evidence type="ECO:0000256" key="4">
    <source>
        <dbReference type="ARBA" id="ARBA00012179"/>
    </source>
</evidence>
<dbReference type="GO" id="GO:0001682">
    <property type="term" value="P:tRNA 5'-leader removal"/>
    <property type="evidence" value="ECO:0007669"/>
    <property type="project" value="InterPro"/>
</dbReference>
<evidence type="ECO:0000313" key="10">
    <source>
        <dbReference type="EMBL" id="KAF1993388.1"/>
    </source>
</evidence>
<dbReference type="EMBL" id="ML977708">
    <property type="protein sequence ID" value="KAF1993388.1"/>
    <property type="molecule type" value="Genomic_DNA"/>
</dbReference>
<dbReference type="InterPro" id="IPR016819">
    <property type="entry name" value="RNase_P/MRP_POP5"/>
</dbReference>
<organism evidence="10 11">
    <name type="scientific">Amniculicola lignicola CBS 123094</name>
    <dbReference type="NCBI Taxonomy" id="1392246"/>
    <lineage>
        <taxon>Eukaryota</taxon>
        <taxon>Fungi</taxon>
        <taxon>Dikarya</taxon>
        <taxon>Ascomycota</taxon>
        <taxon>Pezizomycotina</taxon>
        <taxon>Dothideomycetes</taxon>
        <taxon>Pleosporomycetidae</taxon>
        <taxon>Pleosporales</taxon>
        <taxon>Amniculicolaceae</taxon>
        <taxon>Amniculicola</taxon>
    </lineage>
</organism>
<evidence type="ECO:0000256" key="5">
    <source>
        <dbReference type="ARBA" id="ARBA00022694"/>
    </source>
</evidence>
<dbReference type="Pfam" id="PF01900">
    <property type="entry name" value="RNase_P_Rpp14"/>
    <property type="match status" value="1"/>
</dbReference>
<comment type="function">
    <text evidence="9">Component of ribonuclease P, a protein complex that generates mature tRNA molecules by cleaving their 5'-ends. Also a component of RNase MRP, which cleaves pre-rRNA sequences.</text>
</comment>
<dbReference type="AlphaFoldDB" id="A0A6A5VXG0"/>
<dbReference type="FunFam" id="3.30.70.3250:FF:000004">
    <property type="entry name" value="Ribonuclease P/MRP protein subunit POP5"/>
    <property type="match status" value="1"/>
</dbReference>
<evidence type="ECO:0000256" key="7">
    <source>
        <dbReference type="ARBA" id="ARBA00023242"/>
    </source>
</evidence>
<dbReference type="PANTHER" id="PTHR15441:SF2">
    <property type="entry name" value="RIBONUCLEASE P_MRP PROTEIN SUBUNIT POP5"/>
    <property type="match status" value="1"/>
</dbReference>
<dbReference type="InterPro" id="IPR002759">
    <property type="entry name" value="Pop5/Rpp14/Rnp2-like"/>
</dbReference>
<dbReference type="GO" id="GO:0000172">
    <property type="term" value="C:ribonuclease MRP complex"/>
    <property type="evidence" value="ECO:0007669"/>
    <property type="project" value="UniProtKB-ARBA"/>
</dbReference>
<keyword evidence="6" id="KW-0378">Hydrolase</keyword>
<dbReference type="GO" id="GO:0000460">
    <property type="term" value="P:maturation of 5.8S rRNA"/>
    <property type="evidence" value="ECO:0007669"/>
    <property type="project" value="UniProtKB-ARBA"/>
</dbReference>
<evidence type="ECO:0000256" key="3">
    <source>
        <dbReference type="ARBA" id="ARBA00010800"/>
    </source>
</evidence>
<evidence type="ECO:0000256" key="1">
    <source>
        <dbReference type="ARBA" id="ARBA00000928"/>
    </source>
</evidence>
<evidence type="ECO:0000256" key="9">
    <source>
        <dbReference type="ARBA" id="ARBA00055200"/>
    </source>
</evidence>
<keyword evidence="7" id="KW-0539">Nucleus</keyword>
<dbReference type="InterPro" id="IPR038085">
    <property type="entry name" value="Rnp2-like_sf"/>
</dbReference>
<proteinExistence type="inferred from homology"/>
<dbReference type="GO" id="GO:0005730">
    <property type="term" value="C:nucleolus"/>
    <property type="evidence" value="ECO:0007669"/>
    <property type="project" value="TreeGrafter"/>
</dbReference>
<reference evidence="10" key="1">
    <citation type="journal article" date="2020" name="Stud. Mycol.">
        <title>101 Dothideomycetes genomes: a test case for predicting lifestyles and emergence of pathogens.</title>
        <authorList>
            <person name="Haridas S."/>
            <person name="Albert R."/>
            <person name="Binder M."/>
            <person name="Bloem J."/>
            <person name="Labutti K."/>
            <person name="Salamov A."/>
            <person name="Andreopoulos B."/>
            <person name="Baker S."/>
            <person name="Barry K."/>
            <person name="Bills G."/>
            <person name="Bluhm B."/>
            <person name="Cannon C."/>
            <person name="Castanera R."/>
            <person name="Culley D."/>
            <person name="Daum C."/>
            <person name="Ezra D."/>
            <person name="Gonzalez J."/>
            <person name="Henrissat B."/>
            <person name="Kuo A."/>
            <person name="Liang C."/>
            <person name="Lipzen A."/>
            <person name="Lutzoni F."/>
            <person name="Magnuson J."/>
            <person name="Mondo S."/>
            <person name="Nolan M."/>
            <person name="Ohm R."/>
            <person name="Pangilinan J."/>
            <person name="Park H.-J."/>
            <person name="Ramirez L."/>
            <person name="Alfaro M."/>
            <person name="Sun H."/>
            <person name="Tritt A."/>
            <person name="Yoshinaga Y."/>
            <person name="Zwiers L.-H."/>
            <person name="Turgeon B."/>
            <person name="Goodwin S."/>
            <person name="Spatafora J."/>
            <person name="Crous P."/>
            <person name="Grigoriev I."/>
        </authorList>
    </citation>
    <scope>NUCLEOTIDE SEQUENCE</scope>
    <source>
        <strain evidence="10">CBS 123094</strain>
    </source>
</reference>
<dbReference type="EC" id="3.1.26.5" evidence="4"/>
<dbReference type="PANTHER" id="PTHR15441">
    <property type="entry name" value="RIBONUCLEASE P PROTEIN SUBUNIT P14"/>
    <property type="match status" value="1"/>
</dbReference>
<dbReference type="OrthoDB" id="24745at2759"/>
<evidence type="ECO:0000256" key="6">
    <source>
        <dbReference type="ARBA" id="ARBA00022801"/>
    </source>
</evidence>
<dbReference type="SUPFAM" id="SSF160350">
    <property type="entry name" value="Rnp2-like"/>
    <property type="match status" value="1"/>
</dbReference>
<dbReference type="Gene3D" id="3.30.70.3250">
    <property type="entry name" value="Ribonuclease P, Pop5 subunit"/>
    <property type="match status" value="1"/>
</dbReference>